<evidence type="ECO:0000256" key="4">
    <source>
        <dbReference type="ARBA" id="ARBA00022982"/>
    </source>
</evidence>
<dbReference type="SMART" id="SM00887">
    <property type="entry name" value="EB_dh"/>
    <property type="match status" value="1"/>
</dbReference>
<feature type="domain" description="Cytochrome c-552/DMSO reductase-like haem-binding" evidence="7">
    <location>
        <begin position="187"/>
        <end position="489"/>
    </location>
</feature>
<evidence type="ECO:0000256" key="3">
    <source>
        <dbReference type="ARBA" id="ARBA00022723"/>
    </source>
</evidence>
<reference evidence="8 9" key="1">
    <citation type="submission" date="2015-11" db="EMBL/GenBank/DDBJ databases">
        <authorList>
            <person name="Zhang Y."/>
            <person name="Guo Z."/>
        </authorList>
    </citation>
    <scope>NUCLEOTIDE SEQUENCE [LARGE SCALE GENOMIC DNA]</scope>
    <source>
        <strain evidence="8 9">KCTC 12086</strain>
    </source>
</reference>
<dbReference type="InterPro" id="IPR019020">
    <property type="entry name" value="Cyt-c552/DMSO_Rdtase_haem-bd"/>
</dbReference>
<feature type="transmembrane region" description="Helical" evidence="6">
    <location>
        <begin position="40"/>
        <end position="59"/>
    </location>
</feature>
<name>A0A0S2K138_9GAMM</name>
<feature type="transmembrane region" description="Helical" evidence="6">
    <location>
        <begin position="71"/>
        <end position="92"/>
    </location>
</feature>
<dbReference type="CDD" id="cd09625">
    <property type="entry name" value="DOMON_like_cytochrome"/>
    <property type="match status" value="1"/>
</dbReference>
<dbReference type="Pfam" id="PF09459">
    <property type="entry name" value="EB_dh"/>
    <property type="match status" value="1"/>
</dbReference>
<organism evidence="8 9">
    <name type="scientific">Pseudoalteromonas phenolica</name>
    <dbReference type="NCBI Taxonomy" id="161398"/>
    <lineage>
        <taxon>Bacteria</taxon>
        <taxon>Pseudomonadati</taxon>
        <taxon>Pseudomonadota</taxon>
        <taxon>Gammaproteobacteria</taxon>
        <taxon>Alteromonadales</taxon>
        <taxon>Pseudoalteromonadaceae</taxon>
        <taxon>Pseudoalteromonas</taxon>
    </lineage>
</organism>
<gene>
    <name evidence="8" type="ORF">PP2015_1449</name>
</gene>
<evidence type="ECO:0000313" key="9">
    <source>
        <dbReference type="Proteomes" id="UP000061457"/>
    </source>
</evidence>
<keyword evidence="5" id="KW-0408">Iron</keyword>
<dbReference type="EMBL" id="CP013187">
    <property type="protein sequence ID" value="ALO41953.1"/>
    <property type="molecule type" value="Genomic_DNA"/>
</dbReference>
<keyword evidence="4" id="KW-0249">Electron transport</keyword>
<evidence type="ECO:0000256" key="2">
    <source>
        <dbReference type="ARBA" id="ARBA00022617"/>
    </source>
</evidence>
<dbReference type="AlphaFoldDB" id="A0A0S2K138"/>
<feature type="transmembrane region" description="Helical" evidence="6">
    <location>
        <begin position="104"/>
        <end position="123"/>
    </location>
</feature>
<proteinExistence type="predicted"/>
<keyword evidence="1" id="KW-0813">Transport</keyword>
<keyword evidence="2" id="KW-0349">Heme</keyword>
<dbReference type="PATRIC" id="fig|161398.10.peg.1473"/>
<evidence type="ECO:0000256" key="1">
    <source>
        <dbReference type="ARBA" id="ARBA00022448"/>
    </source>
</evidence>
<protein>
    <recommendedName>
        <fullName evidence="7">Cytochrome c-552/DMSO reductase-like haem-binding domain-containing protein</fullName>
    </recommendedName>
</protein>
<evidence type="ECO:0000256" key="5">
    <source>
        <dbReference type="ARBA" id="ARBA00023004"/>
    </source>
</evidence>
<keyword evidence="6" id="KW-1133">Transmembrane helix</keyword>
<keyword evidence="6" id="KW-0472">Membrane</keyword>
<dbReference type="Gene3D" id="2.60.40.1190">
    <property type="match status" value="1"/>
</dbReference>
<sequence length="504" mass="57935">MISVTLSLITGLRVSLLQYDHFSFLAPVLPQGKMHTVHYYSGVTLALASTCFILYRLTFEHKATNNKYHRSVNWFGYVVLLVCLISGFTRWLDLANVWLSTVHYLSAIAIILFLILHSYVYFLTLGKKLVGKLFQIKTLVRFKWHLIFFGLLAGTGVLIFEQNKSLGFQVLPLEHSDFIAIDGQDSEPFWQNIKWKTINTYGGANFNNGYTPVQIKIASNDVESYFLFRWQDETKSLTHLPLVKLNQQWQVKQQGFHSFNETRYYEDKFAVLLSQSCDHGGDGTAHLGKSPIKGKPANWHGKGYHGSLDGRVRDLWHWKALRTNDMVQMDDNVIAKPRKAKSGDRRYTAGYFADGKESGAYVMNWIWYGKDKITPKRLPLPEYQHMYKADNQHIEQAVLPWFSSTPYKPLLDTYPEGTLLSSVLYRSNRFEGDRGDVTAKGHWQDGYWTLEVARRNKTGSEYDVALEQGVCLWVAAFDHAQIAHTRHQRPLKLDYSALSQKGKL</sequence>
<keyword evidence="3" id="KW-0479">Metal-binding</keyword>
<keyword evidence="6" id="KW-0812">Transmembrane</keyword>
<keyword evidence="9" id="KW-1185">Reference proteome</keyword>
<dbReference type="KEGG" id="pphe:PP2015_1449"/>
<dbReference type="GO" id="GO:0020037">
    <property type="term" value="F:heme binding"/>
    <property type="evidence" value="ECO:0007669"/>
    <property type="project" value="InterPro"/>
</dbReference>
<accession>A0A0S2K138</accession>
<dbReference type="Proteomes" id="UP000061457">
    <property type="component" value="Chromosome I"/>
</dbReference>
<evidence type="ECO:0000259" key="7">
    <source>
        <dbReference type="SMART" id="SM00887"/>
    </source>
</evidence>
<evidence type="ECO:0000256" key="6">
    <source>
        <dbReference type="SAM" id="Phobius"/>
    </source>
</evidence>
<evidence type="ECO:0000313" key="8">
    <source>
        <dbReference type="EMBL" id="ALO41953.1"/>
    </source>
</evidence>
<feature type="transmembrane region" description="Helical" evidence="6">
    <location>
        <begin position="144"/>
        <end position="160"/>
    </location>
</feature>
<dbReference type="OrthoDB" id="5337932at2"/>
<dbReference type="STRING" id="161398.PP2015_1449"/>
<dbReference type="GO" id="GO:0046872">
    <property type="term" value="F:metal ion binding"/>
    <property type="evidence" value="ECO:0007669"/>
    <property type="project" value="UniProtKB-KW"/>
</dbReference>